<gene>
    <name evidence="1" type="ORF">L2E82_18522</name>
</gene>
<organism evidence="1 2">
    <name type="scientific">Cichorium intybus</name>
    <name type="common">Chicory</name>
    <dbReference type="NCBI Taxonomy" id="13427"/>
    <lineage>
        <taxon>Eukaryota</taxon>
        <taxon>Viridiplantae</taxon>
        <taxon>Streptophyta</taxon>
        <taxon>Embryophyta</taxon>
        <taxon>Tracheophyta</taxon>
        <taxon>Spermatophyta</taxon>
        <taxon>Magnoliopsida</taxon>
        <taxon>eudicotyledons</taxon>
        <taxon>Gunneridae</taxon>
        <taxon>Pentapetalae</taxon>
        <taxon>asterids</taxon>
        <taxon>campanulids</taxon>
        <taxon>Asterales</taxon>
        <taxon>Asteraceae</taxon>
        <taxon>Cichorioideae</taxon>
        <taxon>Cichorieae</taxon>
        <taxon>Cichoriinae</taxon>
        <taxon>Cichorium</taxon>
    </lineage>
</organism>
<proteinExistence type="predicted"/>
<dbReference type="EMBL" id="CM042011">
    <property type="protein sequence ID" value="KAI3768090.1"/>
    <property type="molecule type" value="Genomic_DNA"/>
</dbReference>
<dbReference type="Proteomes" id="UP001055811">
    <property type="component" value="Linkage Group LG03"/>
</dbReference>
<reference evidence="2" key="1">
    <citation type="journal article" date="2022" name="Mol. Ecol. Resour.">
        <title>The genomes of chicory, endive, great burdock and yacon provide insights into Asteraceae palaeo-polyploidization history and plant inulin production.</title>
        <authorList>
            <person name="Fan W."/>
            <person name="Wang S."/>
            <person name="Wang H."/>
            <person name="Wang A."/>
            <person name="Jiang F."/>
            <person name="Liu H."/>
            <person name="Zhao H."/>
            <person name="Xu D."/>
            <person name="Zhang Y."/>
        </authorList>
    </citation>
    <scope>NUCLEOTIDE SEQUENCE [LARGE SCALE GENOMIC DNA]</scope>
    <source>
        <strain evidence="2">cv. Punajuju</strain>
    </source>
</reference>
<keyword evidence="2" id="KW-1185">Reference proteome</keyword>
<comment type="caution">
    <text evidence="1">The sequence shown here is derived from an EMBL/GenBank/DDBJ whole genome shotgun (WGS) entry which is preliminary data.</text>
</comment>
<evidence type="ECO:0000313" key="1">
    <source>
        <dbReference type="EMBL" id="KAI3768090.1"/>
    </source>
</evidence>
<sequence>MVKQTGGGRRQSHNVADGKKAKGSTPLKTPKPFPPPPRIDFYLVPQDGSVVIKPIIIQGPSNKWPKASKNRLAESLKSPFSCSPYQGSQTKSNAIGEKSPNFLFFVFRTQLSNEELVIIIFQLFDSLYW</sequence>
<protein>
    <submittedName>
        <fullName evidence="1">Uncharacterized protein</fullName>
    </submittedName>
</protein>
<reference evidence="1 2" key="2">
    <citation type="journal article" date="2022" name="Mol. Ecol. Resour.">
        <title>The genomes of chicory, endive, great burdock and yacon provide insights into Asteraceae paleo-polyploidization history and plant inulin production.</title>
        <authorList>
            <person name="Fan W."/>
            <person name="Wang S."/>
            <person name="Wang H."/>
            <person name="Wang A."/>
            <person name="Jiang F."/>
            <person name="Liu H."/>
            <person name="Zhao H."/>
            <person name="Xu D."/>
            <person name="Zhang Y."/>
        </authorList>
    </citation>
    <scope>NUCLEOTIDE SEQUENCE [LARGE SCALE GENOMIC DNA]</scope>
    <source>
        <strain evidence="2">cv. Punajuju</strain>
        <tissue evidence="1">Leaves</tissue>
    </source>
</reference>
<evidence type="ECO:0000313" key="2">
    <source>
        <dbReference type="Proteomes" id="UP001055811"/>
    </source>
</evidence>
<accession>A0ACB9FAC5</accession>
<name>A0ACB9FAC5_CICIN</name>